<comment type="function">
    <text evidence="2 8">The glycine cleavage system catalyzes the degradation of glycine. The P protein binds the alpha-amino group of glycine through its pyridoxal phosphate cofactor; CO(2) is released and the remaining methylamine moiety is then transferred to the lipoamide cofactor of the H protein.</text>
</comment>
<feature type="modified residue" description="N6-(pyridoxal phosphate)lysine" evidence="8 9">
    <location>
        <position position="699"/>
    </location>
</feature>
<dbReference type="InterPro" id="IPR015422">
    <property type="entry name" value="PyrdxlP-dep_Trfase_small"/>
</dbReference>
<dbReference type="InterPro" id="IPR020581">
    <property type="entry name" value="GDC_P"/>
</dbReference>
<dbReference type="Gene3D" id="3.90.1150.10">
    <property type="entry name" value="Aspartate Aminotransferase, domain 1"/>
    <property type="match status" value="2"/>
</dbReference>
<dbReference type="FunFam" id="3.40.640.10:FF:000005">
    <property type="entry name" value="Glycine dehydrogenase (decarboxylating), mitochondrial"/>
    <property type="match status" value="1"/>
</dbReference>
<comment type="cofactor">
    <cofactor evidence="1 8 9">
        <name>pyridoxal 5'-phosphate</name>
        <dbReference type="ChEBI" id="CHEBI:597326"/>
    </cofactor>
</comment>
<evidence type="ECO:0000256" key="9">
    <source>
        <dbReference type="PIRSR" id="PIRSR603437-50"/>
    </source>
</evidence>
<evidence type="ECO:0000313" key="13">
    <source>
        <dbReference type="Proteomes" id="UP000237655"/>
    </source>
</evidence>
<gene>
    <name evidence="8 12" type="primary">gcvP</name>
    <name evidence="12" type="ORF">C6Y53_15555</name>
</gene>
<feature type="domain" description="Glycine dehydrogenase C-terminal" evidence="11">
    <location>
        <begin position="767"/>
        <end position="888"/>
    </location>
</feature>
<dbReference type="AlphaFoldDB" id="A0A2S0MSX5"/>
<evidence type="ECO:0000259" key="11">
    <source>
        <dbReference type="Pfam" id="PF21478"/>
    </source>
</evidence>
<dbReference type="NCBIfam" id="TIGR00461">
    <property type="entry name" value="gcvP"/>
    <property type="match status" value="1"/>
</dbReference>
<dbReference type="GO" id="GO:0005829">
    <property type="term" value="C:cytosol"/>
    <property type="evidence" value="ECO:0007669"/>
    <property type="project" value="TreeGrafter"/>
</dbReference>
<dbReference type="HAMAP" id="MF_00711">
    <property type="entry name" value="GcvP"/>
    <property type="match status" value="1"/>
</dbReference>
<sequence>MSFKPIDYLPYDFANRRHIGPSPAEMDDMLKVVGANSLDALIDETVPQSIRLEQPLDFGKPKSERELLHHMRVTASKNEVLTSLIGQGYHGTVTPPAIQRNILENPAWYTAYTPYQPEISQGRLEALLNYQTMVSDLTGLEIANASLLDEATACAEAMTMAQRISKSKATAFFVDENCHPQNIAVIRTRAAPLGIEVIVGAPEALEAGRVFGALFQYPGTYGHLRDFTDEIAALHEAKAIGIISADPLSLTLLREPGAMGADIAVGSTQRFGVPLGYGGPHAAYMATRQQYARSMPGRIVGVSVDSHGNRAYRLSLQTREQHIRREKATSNVCTAQALLAVMASFYAVFHGPEGLRAIAQRIHRKTVRMAKGLEAAGFHVEPETYFDTITVDVGLLQRGVLQAAVREGLNLRRVDDSKVGITLDERTRPATIEAVWRAFGIIMKDEDFRPEYRLPEALERQSGYLEHPIFHMNRAETEMMRYMRRLADRDLALDRAMIPLGSCTMKLNSAAEMMPISWREFSQLHPFVPADQAAGYAEMIDDLSAKLCDITGYAAISMQPNSGAQGEYAGLLTIAAWHRANGEGGRNICLIPMSAHGTNPASANMVGWKVVPVKSAENGDIDLDDFREKAAKHADSLAGCMITYPSTHGVFEETVREVCEITHAHGGQVYIDGANMNAMVGLSRPGDLGGDVSHLNLHKTFCIPHGGGGPGMGPIGVKPHLVPHLPGHPVTGGTEGPVSAAPYGSPSLLPISWAYCLMMGGEGLTQATRVAILNANYIAERLEGAYDVLYRGAGGRVAHECIIDTRPFAESAGVTVDDIAKRLVDCGFHAPTMSWPVAGTLMIEPTESETKAELDRFCDAMLAIRDEIRDIEQGRIDRDNNPLKNAPHTMEDLVKDWDRPYSREQGCFPPGAFRVDKYWPPVNRVDNAWGDRHLVCTCPPMEDYAEAAE</sequence>
<organism evidence="12 13">
    <name type="scientific">Pukyongiella litopenaei</name>
    <dbReference type="NCBI Taxonomy" id="2605946"/>
    <lineage>
        <taxon>Bacteria</taxon>
        <taxon>Pseudomonadati</taxon>
        <taxon>Pseudomonadota</taxon>
        <taxon>Alphaproteobacteria</taxon>
        <taxon>Rhodobacterales</taxon>
        <taxon>Paracoccaceae</taxon>
        <taxon>Pukyongiella</taxon>
    </lineage>
</organism>
<evidence type="ECO:0000256" key="5">
    <source>
        <dbReference type="ARBA" id="ARBA00022898"/>
    </source>
</evidence>
<dbReference type="FunFam" id="3.90.1150.10:FF:000007">
    <property type="entry name" value="Glycine dehydrogenase (decarboxylating), mitochondrial"/>
    <property type="match status" value="1"/>
</dbReference>
<comment type="similarity">
    <text evidence="3 8">Belongs to the GcvP family.</text>
</comment>
<reference evidence="13" key="1">
    <citation type="submission" date="2018-03" db="EMBL/GenBank/DDBJ databases">
        <title>Genomic analysis of the strain SH-1 isolated from shrimp intestine.</title>
        <authorList>
            <person name="Kim Y.-S."/>
            <person name="Kim S.-E."/>
            <person name="Kim K.-H."/>
        </authorList>
    </citation>
    <scope>NUCLEOTIDE SEQUENCE [LARGE SCALE GENOMIC DNA]</scope>
    <source>
        <strain evidence="13">SH-1</strain>
    </source>
</reference>
<name>A0A2S0MSX5_9RHOB</name>
<evidence type="ECO:0000256" key="8">
    <source>
        <dbReference type="HAMAP-Rule" id="MF_00711"/>
    </source>
</evidence>
<comment type="subunit">
    <text evidence="4 8">The glycine cleavage system is composed of four proteins: P, T, L and H.</text>
</comment>
<dbReference type="InterPro" id="IPR015424">
    <property type="entry name" value="PyrdxlP-dep_Trfase"/>
</dbReference>
<dbReference type="SUPFAM" id="SSF53383">
    <property type="entry name" value="PLP-dependent transferases"/>
    <property type="match status" value="2"/>
</dbReference>
<dbReference type="RefSeq" id="WP_106473294.1">
    <property type="nucleotide sequence ID" value="NZ_CP027665.1"/>
</dbReference>
<dbReference type="Proteomes" id="UP000237655">
    <property type="component" value="Chromosome"/>
</dbReference>
<dbReference type="InterPro" id="IPR003437">
    <property type="entry name" value="GcvP"/>
</dbReference>
<evidence type="ECO:0000256" key="6">
    <source>
        <dbReference type="ARBA" id="ARBA00023002"/>
    </source>
</evidence>
<protein>
    <recommendedName>
        <fullName evidence="8">Glycine dehydrogenase (decarboxylating)</fullName>
        <ecNumber evidence="8">1.4.4.2</ecNumber>
    </recommendedName>
    <alternativeName>
        <fullName evidence="8">Glycine cleavage system P-protein</fullName>
    </alternativeName>
    <alternativeName>
        <fullName evidence="8">Glycine decarboxylase</fullName>
    </alternativeName>
    <alternativeName>
        <fullName evidence="8">Glycine dehydrogenase (aminomethyl-transferring)</fullName>
    </alternativeName>
</protein>
<dbReference type="Gene3D" id="3.40.640.10">
    <property type="entry name" value="Type I PLP-dependent aspartate aminotransferase-like (Major domain)"/>
    <property type="match status" value="2"/>
</dbReference>
<evidence type="ECO:0000256" key="7">
    <source>
        <dbReference type="ARBA" id="ARBA00049026"/>
    </source>
</evidence>
<dbReference type="CDD" id="cd00613">
    <property type="entry name" value="GDC-P"/>
    <property type="match status" value="2"/>
</dbReference>
<dbReference type="PANTHER" id="PTHR11773:SF1">
    <property type="entry name" value="GLYCINE DEHYDROGENASE (DECARBOXYLATING), MITOCHONDRIAL"/>
    <property type="match status" value="1"/>
</dbReference>
<dbReference type="GO" id="GO:0030170">
    <property type="term" value="F:pyridoxal phosphate binding"/>
    <property type="evidence" value="ECO:0007669"/>
    <property type="project" value="TreeGrafter"/>
</dbReference>
<evidence type="ECO:0000256" key="3">
    <source>
        <dbReference type="ARBA" id="ARBA00010756"/>
    </source>
</evidence>
<evidence type="ECO:0000256" key="2">
    <source>
        <dbReference type="ARBA" id="ARBA00003788"/>
    </source>
</evidence>
<comment type="catalytic activity">
    <reaction evidence="7 8">
        <text>N(6)-[(R)-lipoyl]-L-lysyl-[glycine-cleavage complex H protein] + glycine + H(+) = N(6)-[(R)-S(8)-aminomethyldihydrolipoyl]-L-lysyl-[glycine-cleavage complex H protein] + CO2</text>
        <dbReference type="Rhea" id="RHEA:24304"/>
        <dbReference type="Rhea" id="RHEA-COMP:10494"/>
        <dbReference type="Rhea" id="RHEA-COMP:10495"/>
        <dbReference type="ChEBI" id="CHEBI:15378"/>
        <dbReference type="ChEBI" id="CHEBI:16526"/>
        <dbReference type="ChEBI" id="CHEBI:57305"/>
        <dbReference type="ChEBI" id="CHEBI:83099"/>
        <dbReference type="ChEBI" id="CHEBI:83143"/>
        <dbReference type="EC" id="1.4.4.2"/>
    </reaction>
</comment>
<proteinExistence type="inferred from homology"/>
<keyword evidence="13" id="KW-1185">Reference proteome</keyword>
<keyword evidence="5 8" id="KW-0663">Pyridoxal phosphate</keyword>
<dbReference type="PANTHER" id="PTHR11773">
    <property type="entry name" value="GLYCINE DEHYDROGENASE, DECARBOXYLATING"/>
    <property type="match status" value="1"/>
</dbReference>
<dbReference type="EMBL" id="CP027665">
    <property type="protein sequence ID" value="AVO38984.1"/>
    <property type="molecule type" value="Genomic_DNA"/>
</dbReference>
<evidence type="ECO:0000313" key="12">
    <source>
        <dbReference type="EMBL" id="AVO38984.1"/>
    </source>
</evidence>
<dbReference type="Pfam" id="PF21478">
    <property type="entry name" value="GcvP2_C"/>
    <property type="match status" value="1"/>
</dbReference>
<dbReference type="InterPro" id="IPR015421">
    <property type="entry name" value="PyrdxlP-dep_Trfase_major"/>
</dbReference>
<evidence type="ECO:0000259" key="10">
    <source>
        <dbReference type="Pfam" id="PF02347"/>
    </source>
</evidence>
<dbReference type="Pfam" id="PF02347">
    <property type="entry name" value="GDC-P"/>
    <property type="match status" value="2"/>
</dbReference>
<accession>A0A2S0MSX5</accession>
<dbReference type="GO" id="GO:0004375">
    <property type="term" value="F:glycine dehydrogenase (decarboxylating) activity"/>
    <property type="evidence" value="ECO:0007669"/>
    <property type="project" value="UniProtKB-EC"/>
</dbReference>
<dbReference type="KEGG" id="thas:C6Y53_15555"/>
<dbReference type="InterPro" id="IPR049315">
    <property type="entry name" value="GDC-P_N"/>
</dbReference>
<evidence type="ECO:0000256" key="1">
    <source>
        <dbReference type="ARBA" id="ARBA00001933"/>
    </source>
</evidence>
<dbReference type="InterPro" id="IPR049316">
    <property type="entry name" value="GDC-P_C"/>
</dbReference>
<dbReference type="GO" id="GO:0019464">
    <property type="term" value="P:glycine decarboxylation via glycine cleavage system"/>
    <property type="evidence" value="ECO:0007669"/>
    <property type="project" value="UniProtKB-UniRule"/>
</dbReference>
<dbReference type="GO" id="GO:0016594">
    <property type="term" value="F:glycine binding"/>
    <property type="evidence" value="ECO:0007669"/>
    <property type="project" value="TreeGrafter"/>
</dbReference>
<feature type="domain" description="Glycine cleavage system P-protein N-terminal" evidence="10">
    <location>
        <begin position="16"/>
        <end position="439"/>
    </location>
</feature>
<evidence type="ECO:0000256" key="4">
    <source>
        <dbReference type="ARBA" id="ARBA00011690"/>
    </source>
</evidence>
<dbReference type="FunFam" id="3.40.640.10:FF:000007">
    <property type="entry name" value="glycine dehydrogenase (Decarboxylating), mitochondrial"/>
    <property type="match status" value="1"/>
</dbReference>
<dbReference type="EC" id="1.4.4.2" evidence="8"/>
<feature type="domain" description="Glycine cleavage system P-protein N-terminal" evidence="10">
    <location>
        <begin position="472"/>
        <end position="729"/>
    </location>
</feature>
<dbReference type="NCBIfam" id="NF001696">
    <property type="entry name" value="PRK00451.1"/>
    <property type="match status" value="1"/>
</dbReference>
<keyword evidence="6 8" id="KW-0560">Oxidoreductase</keyword>
<dbReference type="GO" id="GO:0005960">
    <property type="term" value="C:glycine cleavage complex"/>
    <property type="evidence" value="ECO:0007669"/>
    <property type="project" value="TreeGrafter"/>
</dbReference>